<dbReference type="KEGG" id="sls:SLINC_7938"/>
<dbReference type="AlphaFoldDB" id="A0A1B1MP55"/>
<sequence>MTETVSAAGVPQGAEPVGAGHPDPLFILSPPRSFSTITLALLAGHPRIFGFPEMLVFANDTVGDLVGEDGTEAERFPPAYRKTRLSGVCRALAQVHEGEQTADAIARAEEWLRERPDWPMPRVLDHLLELVSPLIGVEKTPDTVATDESLDQCLRSYPNARYIHLTRHPVTTQRSMHSQNQQYLTHRKVRVVGAASSWYLSHRRIMRALGELPQRQWMRIRGEDLVNEPRLWLRRILDWLELDDDEAVLDRMVHPESWPFANNGPEGGLFGGDHKFFTAPELRPVPDPGPVEFDPEWDLPDEMYRRMAALARELGY</sequence>
<evidence type="ECO:0000313" key="2">
    <source>
        <dbReference type="Proteomes" id="UP000092598"/>
    </source>
</evidence>
<gene>
    <name evidence="1" type="ORF">SLINC_7938</name>
</gene>
<dbReference type="STRING" id="1915.SLINC_7938"/>
<keyword evidence="2" id="KW-1185">Reference proteome</keyword>
<evidence type="ECO:0000313" key="1">
    <source>
        <dbReference type="EMBL" id="ANS70162.1"/>
    </source>
</evidence>
<dbReference type="SUPFAM" id="SSF52540">
    <property type="entry name" value="P-loop containing nucleoside triphosphate hydrolases"/>
    <property type="match status" value="1"/>
</dbReference>
<dbReference type="Gene3D" id="3.40.50.300">
    <property type="entry name" value="P-loop containing nucleotide triphosphate hydrolases"/>
    <property type="match status" value="1"/>
</dbReference>
<dbReference type="InterPro" id="IPR027417">
    <property type="entry name" value="P-loop_NTPase"/>
</dbReference>
<dbReference type="Pfam" id="PF13469">
    <property type="entry name" value="Sulfotransfer_3"/>
    <property type="match status" value="1"/>
</dbReference>
<dbReference type="EMBL" id="CP016438">
    <property type="protein sequence ID" value="ANS70162.1"/>
    <property type="molecule type" value="Genomic_DNA"/>
</dbReference>
<name>A0A1B1MP55_STRLN</name>
<dbReference type="Proteomes" id="UP000092598">
    <property type="component" value="Chromosome"/>
</dbReference>
<dbReference type="RefSeq" id="WP_159425400.1">
    <property type="nucleotide sequence ID" value="NZ_CP016438.1"/>
</dbReference>
<reference evidence="1 2" key="1">
    <citation type="submission" date="2016-07" db="EMBL/GenBank/DDBJ databases">
        <title>Enhancement of antibiotic productionsby engineered nitrateutilization in actinobacteria.</title>
        <authorList>
            <person name="Meng S.C."/>
        </authorList>
    </citation>
    <scope>NUCLEOTIDE SEQUENCE [LARGE SCALE GENOMIC DNA]</scope>
    <source>
        <strain evidence="1 2">NRRL 2936</strain>
    </source>
</reference>
<proteinExistence type="predicted"/>
<organism evidence="1 2">
    <name type="scientific">Streptomyces lincolnensis</name>
    <dbReference type="NCBI Taxonomy" id="1915"/>
    <lineage>
        <taxon>Bacteria</taxon>
        <taxon>Bacillati</taxon>
        <taxon>Actinomycetota</taxon>
        <taxon>Actinomycetes</taxon>
        <taxon>Kitasatosporales</taxon>
        <taxon>Streptomycetaceae</taxon>
        <taxon>Streptomyces</taxon>
    </lineage>
</organism>
<accession>A0A1B1MP55</accession>
<protein>
    <submittedName>
        <fullName evidence="1">Uncharacterized protein</fullName>
    </submittedName>
</protein>